<accession>A0ABT8W907</accession>
<name>A0ABT8W907_9FLAO</name>
<dbReference type="InterPro" id="IPR036390">
    <property type="entry name" value="WH_DNA-bd_sf"/>
</dbReference>
<dbReference type="InterPro" id="IPR001034">
    <property type="entry name" value="DeoR_HTH"/>
</dbReference>
<evidence type="ECO:0000259" key="3">
    <source>
        <dbReference type="Pfam" id="PF08220"/>
    </source>
</evidence>
<gene>
    <name evidence="4" type="ORF">Q4Q35_07355</name>
</gene>
<evidence type="ECO:0000313" key="4">
    <source>
        <dbReference type="EMBL" id="MDO5969619.1"/>
    </source>
</evidence>
<comment type="caution">
    <text evidence="4">The sequence shown here is derived from an EMBL/GenBank/DDBJ whole genome shotgun (WGS) entry which is preliminary data.</text>
</comment>
<organism evidence="4 5">
    <name type="scientific">Flavivirga aquimarina</name>
    <dbReference type="NCBI Taxonomy" id="2027862"/>
    <lineage>
        <taxon>Bacteria</taxon>
        <taxon>Pseudomonadati</taxon>
        <taxon>Bacteroidota</taxon>
        <taxon>Flavobacteriia</taxon>
        <taxon>Flavobacteriales</taxon>
        <taxon>Flavobacteriaceae</taxon>
        <taxon>Flavivirga</taxon>
    </lineage>
</organism>
<protein>
    <submittedName>
        <fullName evidence="4">DeoR family transcriptional regulator</fullName>
    </submittedName>
</protein>
<sequence>MERICYELSIAQILYKPVGKTFMKIPQINERTAQLLKLLNDDSDRVLNTKEVEARFNISSFTARADLKSLVELGFMDVIQVNKKLY</sequence>
<dbReference type="SUPFAM" id="SSF46785">
    <property type="entry name" value="Winged helix' DNA-binding domain"/>
    <property type="match status" value="1"/>
</dbReference>
<evidence type="ECO:0000256" key="2">
    <source>
        <dbReference type="ARBA" id="ARBA00023163"/>
    </source>
</evidence>
<dbReference type="EMBL" id="JAUOEK010000084">
    <property type="protein sequence ID" value="MDO5969619.1"/>
    <property type="molecule type" value="Genomic_DNA"/>
</dbReference>
<reference evidence="4" key="1">
    <citation type="submission" date="2023-07" db="EMBL/GenBank/DDBJ databases">
        <title>Two novel species in the genus Flavivirga.</title>
        <authorList>
            <person name="Kwon K."/>
        </authorList>
    </citation>
    <scope>NUCLEOTIDE SEQUENCE</scope>
    <source>
        <strain evidence="4">KCTC 52353</strain>
    </source>
</reference>
<dbReference type="Pfam" id="PF08220">
    <property type="entry name" value="HTH_DeoR"/>
    <property type="match status" value="1"/>
</dbReference>
<keyword evidence="5" id="KW-1185">Reference proteome</keyword>
<evidence type="ECO:0000313" key="5">
    <source>
        <dbReference type="Proteomes" id="UP001176883"/>
    </source>
</evidence>
<dbReference type="RefSeq" id="WP_303277316.1">
    <property type="nucleotide sequence ID" value="NZ_JAUOEK010000084.1"/>
</dbReference>
<dbReference type="Proteomes" id="UP001176883">
    <property type="component" value="Unassembled WGS sequence"/>
</dbReference>
<feature type="domain" description="HTH deoR-type" evidence="3">
    <location>
        <begin position="31"/>
        <end position="76"/>
    </location>
</feature>
<evidence type="ECO:0000256" key="1">
    <source>
        <dbReference type="ARBA" id="ARBA00023015"/>
    </source>
</evidence>
<keyword evidence="2" id="KW-0804">Transcription</keyword>
<keyword evidence="1" id="KW-0805">Transcription regulation</keyword>
<proteinExistence type="predicted"/>